<evidence type="ECO:0000313" key="3">
    <source>
        <dbReference type="Proteomes" id="UP000683507"/>
    </source>
</evidence>
<feature type="transmembrane region" description="Helical" evidence="1">
    <location>
        <begin position="68"/>
        <end position="90"/>
    </location>
</feature>
<protein>
    <recommendedName>
        <fullName evidence="4">DUF5673 domain-containing protein</fullName>
    </recommendedName>
</protein>
<organism evidence="2 3">
    <name type="scientific">Parvicella tangerina</name>
    <dbReference type="NCBI Taxonomy" id="2829795"/>
    <lineage>
        <taxon>Bacteria</taxon>
        <taxon>Pseudomonadati</taxon>
        <taxon>Bacteroidota</taxon>
        <taxon>Flavobacteriia</taxon>
        <taxon>Flavobacteriales</taxon>
        <taxon>Parvicellaceae</taxon>
        <taxon>Parvicella</taxon>
    </lineage>
</organism>
<feature type="transmembrane region" description="Helical" evidence="1">
    <location>
        <begin position="96"/>
        <end position="115"/>
    </location>
</feature>
<dbReference type="KEGG" id="ptan:CRYO30217_00053"/>
<dbReference type="EMBL" id="OU015584">
    <property type="protein sequence ID" value="CAG5076297.1"/>
    <property type="molecule type" value="Genomic_DNA"/>
</dbReference>
<evidence type="ECO:0000313" key="2">
    <source>
        <dbReference type="EMBL" id="CAG5076297.1"/>
    </source>
</evidence>
<accession>A0A916JK53</accession>
<feature type="transmembrane region" description="Helical" evidence="1">
    <location>
        <begin position="23"/>
        <end position="40"/>
    </location>
</feature>
<dbReference type="Proteomes" id="UP000683507">
    <property type="component" value="Chromosome"/>
</dbReference>
<name>A0A916JK53_9FLAO</name>
<evidence type="ECO:0008006" key="4">
    <source>
        <dbReference type="Google" id="ProtNLM"/>
    </source>
</evidence>
<gene>
    <name evidence="2" type="ORF">CRYO30217_00053</name>
</gene>
<keyword evidence="1" id="KW-0472">Membrane</keyword>
<keyword evidence="3" id="KW-1185">Reference proteome</keyword>
<proteinExistence type="predicted"/>
<keyword evidence="1" id="KW-1133">Transmembrane helix</keyword>
<reference evidence="2" key="1">
    <citation type="submission" date="2021-04" db="EMBL/GenBank/DDBJ databases">
        <authorList>
            <person name="Rodrigo-Torres L."/>
            <person name="Arahal R. D."/>
            <person name="Lucena T."/>
        </authorList>
    </citation>
    <scope>NUCLEOTIDE SEQUENCE</scope>
    <source>
        <strain evidence="2">AS29M-1</strain>
    </source>
</reference>
<evidence type="ECO:0000256" key="1">
    <source>
        <dbReference type="SAM" id="Phobius"/>
    </source>
</evidence>
<sequence length="191" mass="22022">MQGMMLLLIVGYIAYDFMAEWSFYSYILLASCGVGIIWLFRNQVQSMKIAKIIHVITIKGDFKTQRNLVFYAITNSLILLFTLLHFYLYFIENKPFRPLFTEYGIGLLLGVRIWVYDLLNGQLIITDQGVVTGSKLRPTLLTWSDMQKASSEKGTIKIIPKQTFGIKSIEVRGIRSTQQLTTLLRIHNKMK</sequence>
<keyword evidence="1" id="KW-0812">Transmembrane</keyword>
<dbReference type="AlphaFoldDB" id="A0A916JK53"/>